<dbReference type="Proteomes" id="UP000562982">
    <property type="component" value="Unassembled WGS sequence"/>
</dbReference>
<protein>
    <submittedName>
        <fullName evidence="1">DUF523 domain-containing protein</fullName>
    </submittedName>
    <submittedName>
        <fullName evidence="2">Uncharacterized protein YbbK (DUF523 family)</fullName>
    </submittedName>
</protein>
<dbReference type="EMBL" id="QQAW01000001">
    <property type="protein sequence ID" value="RDI40753.1"/>
    <property type="molecule type" value="Genomic_DNA"/>
</dbReference>
<dbReference type="PANTHER" id="PTHR30087">
    <property type="entry name" value="INNER MEMBRANE PROTEIN"/>
    <property type="match status" value="1"/>
</dbReference>
<dbReference type="AlphaFoldDB" id="A0A370GFJ5"/>
<evidence type="ECO:0000313" key="3">
    <source>
        <dbReference type="Proteomes" id="UP000254958"/>
    </source>
</evidence>
<name>A0A370GFJ5_GLULI</name>
<dbReference type="Proteomes" id="UP000254958">
    <property type="component" value="Unassembled WGS sequence"/>
</dbReference>
<reference evidence="2 3" key="1">
    <citation type="submission" date="2018-07" db="EMBL/GenBank/DDBJ databases">
        <title>Genomic Encyclopedia of Type Strains, Phase IV (KMG-IV): sequencing the most valuable type-strain genomes for metagenomic binning, comparative biology and taxonomic classification.</title>
        <authorList>
            <person name="Goeker M."/>
        </authorList>
    </citation>
    <scope>NUCLEOTIDE SEQUENCE [LARGE SCALE GENOMIC DNA]</scope>
    <source>
        <strain evidence="2 3">DSM 5603</strain>
    </source>
</reference>
<proteinExistence type="predicted"/>
<gene>
    <name evidence="2" type="ORF">C7453_101552</name>
    <name evidence="1" type="ORF">HLH32_02725</name>
</gene>
<dbReference type="InterPro" id="IPR007553">
    <property type="entry name" value="2-thiour_desulf"/>
</dbReference>
<reference evidence="1 4" key="2">
    <citation type="submission" date="2020-04" db="EMBL/GenBank/DDBJ databases">
        <title>Description of novel Gluconacetobacter.</title>
        <authorList>
            <person name="Sombolestani A."/>
        </authorList>
    </citation>
    <scope>NUCLEOTIDE SEQUENCE [LARGE SCALE GENOMIC DNA]</scope>
    <source>
        <strain evidence="1 4">LMG 1382</strain>
    </source>
</reference>
<comment type="caution">
    <text evidence="2">The sequence shown here is derived from an EMBL/GenBank/DDBJ whole genome shotgun (WGS) entry which is preliminary data.</text>
</comment>
<evidence type="ECO:0000313" key="2">
    <source>
        <dbReference type="EMBL" id="RDI40753.1"/>
    </source>
</evidence>
<organism evidence="2 3">
    <name type="scientific">Gluconacetobacter liquefaciens</name>
    <name type="common">Acetobacter liquefaciens</name>
    <dbReference type="NCBI Taxonomy" id="89584"/>
    <lineage>
        <taxon>Bacteria</taxon>
        <taxon>Pseudomonadati</taxon>
        <taxon>Pseudomonadota</taxon>
        <taxon>Alphaproteobacteria</taxon>
        <taxon>Acetobacterales</taxon>
        <taxon>Acetobacteraceae</taxon>
        <taxon>Gluconacetobacter</taxon>
    </lineage>
</organism>
<dbReference type="PANTHER" id="PTHR30087:SF1">
    <property type="entry name" value="HYPOTHETICAL CYTOSOLIC PROTEIN"/>
    <property type="match status" value="1"/>
</dbReference>
<sequence>MSKILISACLVGHPVRYDGAAKPAPHPALDRWQAEDRLVVVCPELSGGFGVPRPPAEIARGQSGEGVLEGTACVIDTNGGDVSAPYIAGAEAALALAREHGCRFAILTDGSPSCGSVFIYDGTFRGRKHEGIGVTAALLRAHGVLVFAESEIDALEARLSEADTEA</sequence>
<accession>A0A370GFJ5</accession>
<evidence type="ECO:0000313" key="4">
    <source>
        <dbReference type="Proteomes" id="UP000562982"/>
    </source>
</evidence>
<keyword evidence="3" id="KW-1185">Reference proteome</keyword>
<dbReference type="EMBL" id="JABEQI010000001">
    <property type="protein sequence ID" value="MBB2185314.1"/>
    <property type="molecule type" value="Genomic_DNA"/>
</dbReference>
<dbReference type="Pfam" id="PF04463">
    <property type="entry name" value="2-thiour_desulf"/>
    <property type="match status" value="1"/>
</dbReference>
<evidence type="ECO:0000313" key="1">
    <source>
        <dbReference type="EMBL" id="MBB2185314.1"/>
    </source>
</evidence>
<dbReference type="OrthoDB" id="495783at2"/>